<dbReference type="Pfam" id="PF00404">
    <property type="entry name" value="Dockerin_1"/>
    <property type="match status" value="1"/>
</dbReference>
<proteinExistence type="predicted"/>
<dbReference type="GO" id="GO:0004553">
    <property type="term" value="F:hydrolase activity, hydrolyzing O-glycosyl compounds"/>
    <property type="evidence" value="ECO:0007669"/>
    <property type="project" value="InterPro"/>
</dbReference>
<evidence type="ECO:0000313" key="2">
    <source>
        <dbReference type="Proteomes" id="UP000176405"/>
    </source>
</evidence>
<organism evidence="1 2">
    <name type="scientific">Candidatus Daviesbacteria bacterium RIFCSPHIGHO2_12_FULL_43_11</name>
    <dbReference type="NCBI Taxonomy" id="1797780"/>
    <lineage>
        <taxon>Bacteria</taxon>
        <taxon>Candidatus Daviesiibacteriota</taxon>
    </lineage>
</organism>
<reference evidence="1 2" key="1">
    <citation type="journal article" date="2016" name="Nat. Commun.">
        <title>Thousands of microbial genomes shed light on interconnected biogeochemical processes in an aquifer system.</title>
        <authorList>
            <person name="Anantharaman K."/>
            <person name="Brown C.T."/>
            <person name="Hug L.A."/>
            <person name="Sharon I."/>
            <person name="Castelle C.J."/>
            <person name="Probst A.J."/>
            <person name="Thomas B.C."/>
            <person name="Singh A."/>
            <person name="Wilkins M.J."/>
            <person name="Karaoz U."/>
            <person name="Brodie E.L."/>
            <person name="Williams K.H."/>
            <person name="Hubbard S.S."/>
            <person name="Banfield J.F."/>
        </authorList>
    </citation>
    <scope>NUCLEOTIDE SEQUENCE [LARGE SCALE GENOMIC DNA]</scope>
</reference>
<dbReference type="GO" id="GO:0000272">
    <property type="term" value="P:polysaccharide catabolic process"/>
    <property type="evidence" value="ECO:0007669"/>
    <property type="project" value="InterPro"/>
</dbReference>
<dbReference type="SUPFAM" id="SSF63446">
    <property type="entry name" value="Type I dockerin domain"/>
    <property type="match status" value="1"/>
</dbReference>
<evidence type="ECO:0008006" key="3">
    <source>
        <dbReference type="Google" id="ProtNLM"/>
    </source>
</evidence>
<dbReference type="InterPro" id="IPR036439">
    <property type="entry name" value="Dockerin_dom_sf"/>
</dbReference>
<comment type="caution">
    <text evidence="1">The sequence shown here is derived from an EMBL/GenBank/DDBJ whole genome shotgun (WGS) entry which is preliminary data.</text>
</comment>
<name>A0A1F5K0Z5_9BACT</name>
<gene>
    <name evidence="1" type="ORF">A3E45_00115</name>
</gene>
<protein>
    <recommendedName>
        <fullName evidence="3">Dockerin domain-containing protein</fullName>
    </recommendedName>
</protein>
<sequence>MSYGRTWSSCGPNALFDVTITDSTRETRSTSTAIQPNPLTCTAITADAPLGKTSSGQDVYIVTEKTSIDLTANVSPSGTVVTWKPVGTGVTLSSLSGDATTLTASTNGTFSVGASVKSGSSTASCPDITVTFQPAQATVIPTRSTASVNTQNLRHDGDVNSDSKFDLADMSALLAQFNQSGQSEADLTSDGVVNSFDVLKLRGILVQKGVLGGGQ</sequence>
<dbReference type="AlphaFoldDB" id="A0A1F5K0Z5"/>
<accession>A0A1F5K0Z5</accession>
<dbReference type="STRING" id="1797780.A3E45_00115"/>
<dbReference type="Gene3D" id="1.10.1330.10">
    <property type="entry name" value="Dockerin domain"/>
    <property type="match status" value="1"/>
</dbReference>
<dbReference type="EMBL" id="MFDH01000033">
    <property type="protein sequence ID" value="OGE34622.1"/>
    <property type="molecule type" value="Genomic_DNA"/>
</dbReference>
<dbReference type="InterPro" id="IPR002105">
    <property type="entry name" value="Dockerin_1_rpt"/>
</dbReference>
<dbReference type="Proteomes" id="UP000176405">
    <property type="component" value="Unassembled WGS sequence"/>
</dbReference>
<evidence type="ECO:0000313" key="1">
    <source>
        <dbReference type="EMBL" id="OGE34622.1"/>
    </source>
</evidence>